<dbReference type="NCBIfam" id="TIGR00372">
    <property type="entry name" value="cas4"/>
    <property type="match status" value="1"/>
</dbReference>
<keyword evidence="5 9" id="KW-0408">Iron</keyword>
<evidence type="ECO:0000313" key="11">
    <source>
        <dbReference type="EMBL" id="MBA4493254.1"/>
    </source>
</evidence>
<name>A0A7W1WNQ1_9BACL</name>
<evidence type="ECO:0000313" key="12">
    <source>
        <dbReference type="Proteomes" id="UP000535491"/>
    </source>
</evidence>
<keyword evidence="3 9" id="KW-0378">Hydrolase</keyword>
<keyword evidence="4 9" id="KW-0269">Exonuclease</keyword>
<dbReference type="Pfam" id="PF01930">
    <property type="entry name" value="Cas_Cas4"/>
    <property type="match status" value="1"/>
</dbReference>
<comment type="cofactor">
    <cofactor evidence="9">
        <name>Mg(2+)</name>
        <dbReference type="ChEBI" id="CHEBI:18420"/>
    </cofactor>
    <cofactor evidence="9">
        <name>Mn(2+)</name>
        <dbReference type="ChEBI" id="CHEBI:29035"/>
    </cofactor>
    <text evidence="9">Mg(2+) or Mn(2+) required for ssDNA cleavage activity.</text>
</comment>
<dbReference type="RefSeq" id="WP_181750452.1">
    <property type="nucleotide sequence ID" value="NZ_JACEIQ010000001.1"/>
</dbReference>
<keyword evidence="7 9" id="KW-0051">Antiviral defense</keyword>
<comment type="function">
    <text evidence="9">CRISPR (clustered regularly interspaced short palindromic repeat) is an adaptive immune system that provides protection against mobile genetic elements (viruses, transposable elements and conjugative plasmids). CRISPR clusters contain sequences complementary to antecedent mobile elements and target invading nucleic acids. CRISPR clusters are transcribed and processed into CRISPR RNA (crRNA).</text>
</comment>
<feature type="domain" description="DUF83" evidence="10">
    <location>
        <begin position="8"/>
        <end position="166"/>
    </location>
</feature>
<dbReference type="GO" id="GO:0051536">
    <property type="term" value="F:iron-sulfur cluster binding"/>
    <property type="evidence" value="ECO:0007669"/>
    <property type="project" value="UniProtKB-KW"/>
</dbReference>
<protein>
    <recommendedName>
        <fullName evidence="9">CRISPR-associated exonuclease Cas4</fullName>
        <ecNumber evidence="9">3.1.12.1</ecNumber>
    </recommendedName>
</protein>
<evidence type="ECO:0000256" key="7">
    <source>
        <dbReference type="ARBA" id="ARBA00023118"/>
    </source>
</evidence>
<dbReference type="InterPro" id="IPR022765">
    <property type="entry name" value="Dna2/Cas4_DUF83"/>
</dbReference>
<dbReference type="EC" id="3.1.12.1" evidence="9"/>
<evidence type="ECO:0000256" key="9">
    <source>
        <dbReference type="RuleBase" id="RU365022"/>
    </source>
</evidence>
<evidence type="ECO:0000256" key="4">
    <source>
        <dbReference type="ARBA" id="ARBA00022839"/>
    </source>
</evidence>
<dbReference type="GO" id="GO:0004527">
    <property type="term" value="F:exonuclease activity"/>
    <property type="evidence" value="ECO:0007669"/>
    <property type="project" value="UniProtKB-KW"/>
</dbReference>
<comment type="caution">
    <text evidence="11">The sequence shown here is derived from an EMBL/GenBank/DDBJ whole genome shotgun (WGS) entry which is preliminary data.</text>
</comment>
<accession>A0A7W1WNQ1</accession>
<dbReference type="GO" id="GO:0051607">
    <property type="term" value="P:defense response to virus"/>
    <property type="evidence" value="ECO:0007669"/>
    <property type="project" value="UniProtKB-KW"/>
</dbReference>
<dbReference type="AlphaFoldDB" id="A0A7W1WNQ1"/>
<dbReference type="InterPro" id="IPR013343">
    <property type="entry name" value="CRISPR-assoc_prot_Cas4"/>
</dbReference>
<comment type="similarity">
    <text evidence="9">Belongs to the CRISPR-associated exonuclease Cas4 family.</text>
</comment>
<evidence type="ECO:0000259" key="10">
    <source>
        <dbReference type="Pfam" id="PF01930"/>
    </source>
</evidence>
<keyword evidence="2 9" id="KW-0479">Metal-binding</keyword>
<dbReference type="PANTHER" id="PTHR37168:SF1">
    <property type="entry name" value="CRISPR-ASSOCIATED EXONUCLEASE CAS4"/>
    <property type="match status" value="1"/>
</dbReference>
<proteinExistence type="inferred from homology"/>
<keyword evidence="6 9" id="KW-0411">Iron-sulfur</keyword>
<dbReference type="Gene3D" id="3.90.320.10">
    <property type="match status" value="1"/>
</dbReference>
<evidence type="ECO:0000256" key="6">
    <source>
        <dbReference type="ARBA" id="ARBA00023014"/>
    </source>
</evidence>
<organism evidence="11 12">
    <name type="scientific">Paenactinomyces guangxiensis</name>
    <dbReference type="NCBI Taxonomy" id="1490290"/>
    <lineage>
        <taxon>Bacteria</taxon>
        <taxon>Bacillati</taxon>
        <taxon>Bacillota</taxon>
        <taxon>Bacilli</taxon>
        <taxon>Bacillales</taxon>
        <taxon>Thermoactinomycetaceae</taxon>
        <taxon>Paenactinomyces</taxon>
    </lineage>
</organism>
<sequence>MDIHSIGGQHLYYLESCKRQLWLYLKKVDMEEGFESVELGRLIHEETFEREEKEIRIGGFVIDFISEDGFIHETKSSKQVKQEHESQPLFYAYYLKNILGFDHIQGVKIHYPAIKEVVTIPLDQKKNQKIKQKIDEILEVSRLEEMPPLHSNTKLCRKCAYFEFCYS</sequence>
<keyword evidence="12" id="KW-1185">Reference proteome</keyword>
<evidence type="ECO:0000256" key="5">
    <source>
        <dbReference type="ARBA" id="ARBA00023004"/>
    </source>
</evidence>
<dbReference type="PANTHER" id="PTHR37168">
    <property type="entry name" value="CRISPR-ASSOCIATED EXONUCLEASE CAS4"/>
    <property type="match status" value="1"/>
</dbReference>
<dbReference type="InterPro" id="IPR011604">
    <property type="entry name" value="PDDEXK-like_dom_sf"/>
</dbReference>
<keyword evidence="1 9" id="KW-0540">Nuclease</keyword>
<reference evidence="11 12" key="1">
    <citation type="submission" date="2020-07" db="EMBL/GenBank/DDBJ databases">
        <authorList>
            <person name="Feng H."/>
        </authorList>
    </citation>
    <scope>NUCLEOTIDE SEQUENCE [LARGE SCALE GENOMIC DNA]</scope>
    <source>
        <strain evidence="12">s-10</strain>
    </source>
</reference>
<evidence type="ECO:0000256" key="8">
    <source>
        <dbReference type="ARBA" id="ARBA00023211"/>
    </source>
</evidence>
<gene>
    <name evidence="11" type="primary">cas4</name>
    <name evidence="11" type="ORF">H1191_02870</name>
</gene>
<comment type="cofactor">
    <cofactor evidence="9">
        <name>iron-sulfur cluster</name>
        <dbReference type="ChEBI" id="CHEBI:30408"/>
    </cofactor>
</comment>
<dbReference type="EMBL" id="JACEIQ010000001">
    <property type="protein sequence ID" value="MBA4493254.1"/>
    <property type="molecule type" value="Genomic_DNA"/>
</dbReference>
<dbReference type="Proteomes" id="UP000535491">
    <property type="component" value="Unassembled WGS sequence"/>
</dbReference>
<evidence type="ECO:0000256" key="1">
    <source>
        <dbReference type="ARBA" id="ARBA00022722"/>
    </source>
</evidence>
<evidence type="ECO:0000256" key="2">
    <source>
        <dbReference type="ARBA" id="ARBA00022723"/>
    </source>
</evidence>
<evidence type="ECO:0000256" key="3">
    <source>
        <dbReference type="ARBA" id="ARBA00022801"/>
    </source>
</evidence>
<keyword evidence="8 9" id="KW-0464">Manganese</keyword>
<dbReference type="GO" id="GO:0046872">
    <property type="term" value="F:metal ion binding"/>
    <property type="evidence" value="ECO:0007669"/>
    <property type="project" value="UniProtKB-KW"/>
</dbReference>